<dbReference type="Gene3D" id="3.30.465.10">
    <property type="match status" value="1"/>
</dbReference>
<dbReference type="NCBIfam" id="TIGR02963">
    <property type="entry name" value="xanthine_xdhA"/>
    <property type="match status" value="1"/>
</dbReference>
<dbReference type="GO" id="GO:0005506">
    <property type="term" value="F:iron ion binding"/>
    <property type="evidence" value="ECO:0007669"/>
    <property type="project" value="InterPro"/>
</dbReference>
<evidence type="ECO:0000256" key="5">
    <source>
        <dbReference type="ARBA" id="ARBA00023004"/>
    </source>
</evidence>
<sequence length="522" mass="56209">MTTAELHFLLDGRDIRLHQVSPTTTLLNWLREDEGRTGTKEGCAEGDCGACTVVVAEARDGELVWRSVNACIQFLPTLHGKALFTVESLRAAKGGGSVHGGIRGMGESLRAAKGGLHPAQAAMVSCHGSQCGFCTPGFVMSLFGLYQTEAAPDGDAVADALSGNLCRCTGYRPIVDAAQEMYRLPAPDGELPAPQWQNATDPAAQALLDRLVRMNADDATLDIVHAEGRFTAPRGLDELASCVATHPDATILAGSTDVGLWVTKQFRALPHLIYLGRARELTRISETDGWLEIAAAVTLEDAFEAILPHYPELTELWRRFASRPIRNAGTLCGNIANGSPIGDSMPALIAIGAEVVLRHGDRTRALPLEALYLGYQKKDLAPGEFVQCVRIPLARGPLDEHLFRAWKISKRQDQDISAVFAGFSIIHHHGIVSSARLAFGGMAATPKRASHAEAALIGRPFDAATLSDARAALALDFQPLSDMRASAEYRMNVAQNLLTRLHHELAGHPTRIDSVEADHAQH</sequence>
<dbReference type="PIRSF" id="PIRSF036557">
    <property type="entry name" value="XdhA_RC"/>
    <property type="match status" value="1"/>
</dbReference>
<keyword evidence="2" id="KW-0479">Metal-binding</keyword>
<dbReference type="InterPro" id="IPR036884">
    <property type="entry name" value="2Fe-2S-bd_dom_sf"/>
</dbReference>
<dbReference type="Pfam" id="PF03450">
    <property type="entry name" value="CO_deh_flav_C"/>
    <property type="match status" value="1"/>
</dbReference>
<name>A0A2U8GNH8_9RHOO</name>
<evidence type="ECO:0000256" key="1">
    <source>
        <dbReference type="ARBA" id="ARBA00022630"/>
    </source>
</evidence>
<dbReference type="SUPFAM" id="SSF55447">
    <property type="entry name" value="CO dehydrogenase flavoprotein C-terminal domain-like"/>
    <property type="match status" value="1"/>
</dbReference>
<dbReference type="Gene3D" id="3.10.20.30">
    <property type="match status" value="1"/>
</dbReference>
<evidence type="ECO:0000256" key="3">
    <source>
        <dbReference type="ARBA" id="ARBA00022827"/>
    </source>
</evidence>
<dbReference type="GO" id="GO:0051537">
    <property type="term" value="F:2 iron, 2 sulfur cluster binding"/>
    <property type="evidence" value="ECO:0007669"/>
    <property type="project" value="InterPro"/>
</dbReference>
<keyword evidence="5" id="KW-0408">Iron</keyword>
<dbReference type="RefSeq" id="WP_108948905.1">
    <property type="nucleotide sequence ID" value="NZ_CP022187.1"/>
</dbReference>
<keyword evidence="4" id="KW-0560">Oxidoreductase</keyword>
<dbReference type="InterPro" id="IPR036318">
    <property type="entry name" value="FAD-bd_PCMH-like_sf"/>
</dbReference>
<reference evidence="8 9" key="1">
    <citation type="submission" date="2017-06" db="EMBL/GenBank/DDBJ databases">
        <title>Azoarcus.</title>
        <authorList>
            <person name="Woo J.-H."/>
            <person name="Kim H.-S."/>
        </authorList>
    </citation>
    <scope>NUCLEOTIDE SEQUENCE [LARGE SCALE GENOMIC DNA]</scope>
    <source>
        <strain evidence="8 9">TSPY31</strain>
    </source>
</reference>
<evidence type="ECO:0000313" key="9">
    <source>
        <dbReference type="Proteomes" id="UP000244930"/>
    </source>
</evidence>
<dbReference type="PANTHER" id="PTHR45444:SF3">
    <property type="entry name" value="XANTHINE DEHYDROGENASE"/>
    <property type="match status" value="1"/>
</dbReference>
<dbReference type="SUPFAM" id="SSF56176">
    <property type="entry name" value="FAD-binding/transporter-associated domain-like"/>
    <property type="match status" value="1"/>
</dbReference>
<dbReference type="SMART" id="SM01092">
    <property type="entry name" value="CO_deh_flav_C"/>
    <property type="match status" value="1"/>
</dbReference>
<dbReference type="EMBL" id="CP022187">
    <property type="protein sequence ID" value="AWI75197.1"/>
    <property type="molecule type" value="Genomic_DNA"/>
</dbReference>
<dbReference type="InterPro" id="IPR016208">
    <property type="entry name" value="Ald_Oxase/xanthine_DH-like"/>
</dbReference>
<evidence type="ECO:0000259" key="7">
    <source>
        <dbReference type="PROSITE" id="PS51387"/>
    </source>
</evidence>
<dbReference type="Pfam" id="PF01799">
    <property type="entry name" value="Fer2_2"/>
    <property type="match status" value="1"/>
</dbReference>
<dbReference type="PROSITE" id="PS00197">
    <property type="entry name" value="2FE2S_FER_1"/>
    <property type="match status" value="1"/>
</dbReference>
<protein>
    <submittedName>
        <fullName evidence="8">Xanthine dehydrogenase small subunit</fullName>
    </submittedName>
</protein>
<dbReference type="Proteomes" id="UP000244930">
    <property type="component" value="Chromosome"/>
</dbReference>
<dbReference type="AlphaFoldDB" id="A0A2U8GNH8"/>
<gene>
    <name evidence="8" type="primary">xdhA</name>
    <name evidence="8" type="ORF">CEW83_08195</name>
</gene>
<organism evidence="8 9">
    <name type="scientific">Parazoarcus communis</name>
    <dbReference type="NCBI Taxonomy" id="41977"/>
    <lineage>
        <taxon>Bacteria</taxon>
        <taxon>Pseudomonadati</taxon>
        <taxon>Pseudomonadota</taxon>
        <taxon>Betaproteobacteria</taxon>
        <taxon>Rhodocyclales</taxon>
        <taxon>Zoogloeaceae</taxon>
        <taxon>Parazoarcus</taxon>
    </lineage>
</organism>
<evidence type="ECO:0000256" key="2">
    <source>
        <dbReference type="ARBA" id="ARBA00022723"/>
    </source>
</evidence>
<dbReference type="InterPro" id="IPR001041">
    <property type="entry name" value="2Fe-2S_ferredoxin-type"/>
</dbReference>
<feature type="domain" description="2Fe-2S ferredoxin-type" evidence="6">
    <location>
        <begin position="4"/>
        <end position="89"/>
    </location>
</feature>
<keyword evidence="9" id="KW-1185">Reference proteome</keyword>
<dbReference type="InterPro" id="IPR016166">
    <property type="entry name" value="FAD-bd_PCMH"/>
</dbReference>
<accession>A0A2U8GNH8</accession>
<dbReference type="InterPro" id="IPR005107">
    <property type="entry name" value="CO_DH_flav_C"/>
</dbReference>
<dbReference type="InterPro" id="IPR036010">
    <property type="entry name" value="2Fe-2S_ferredoxin-like_sf"/>
</dbReference>
<evidence type="ECO:0000259" key="6">
    <source>
        <dbReference type="PROSITE" id="PS51085"/>
    </source>
</evidence>
<keyword evidence="3" id="KW-0274">FAD</keyword>
<dbReference type="Gene3D" id="3.30.43.10">
    <property type="entry name" value="Uridine Diphospho-n-acetylenolpyruvylglucosamine Reductase, domain 2"/>
    <property type="match status" value="1"/>
</dbReference>
<dbReference type="SUPFAM" id="SSF54292">
    <property type="entry name" value="2Fe-2S ferredoxin-like"/>
    <property type="match status" value="1"/>
</dbReference>
<dbReference type="PANTHER" id="PTHR45444">
    <property type="entry name" value="XANTHINE DEHYDROGENASE"/>
    <property type="match status" value="1"/>
</dbReference>
<dbReference type="InterPro" id="IPR014307">
    <property type="entry name" value="Xanthine_DH_ssu"/>
</dbReference>
<dbReference type="KEGG" id="acom:CEW83_08195"/>
<dbReference type="Gene3D" id="1.10.150.120">
    <property type="entry name" value="[2Fe-2S]-binding domain"/>
    <property type="match status" value="1"/>
</dbReference>
<dbReference type="PROSITE" id="PS51387">
    <property type="entry name" value="FAD_PCMH"/>
    <property type="match status" value="1"/>
</dbReference>
<dbReference type="InterPro" id="IPR036683">
    <property type="entry name" value="CO_DH_flav_C_dom_sf"/>
</dbReference>
<dbReference type="SUPFAM" id="SSF47741">
    <property type="entry name" value="CO dehydrogenase ISP C-domain like"/>
    <property type="match status" value="1"/>
</dbReference>
<dbReference type="InterPro" id="IPR006058">
    <property type="entry name" value="2Fe2S_fd_BS"/>
</dbReference>
<evidence type="ECO:0000313" key="8">
    <source>
        <dbReference type="EMBL" id="AWI75197.1"/>
    </source>
</evidence>
<dbReference type="InterPro" id="IPR012675">
    <property type="entry name" value="Beta-grasp_dom_sf"/>
</dbReference>
<dbReference type="GO" id="GO:0071949">
    <property type="term" value="F:FAD binding"/>
    <property type="evidence" value="ECO:0007669"/>
    <property type="project" value="InterPro"/>
</dbReference>
<feature type="domain" description="FAD-binding PCMH-type" evidence="7">
    <location>
        <begin position="223"/>
        <end position="396"/>
    </location>
</feature>
<dbReference type="Pfam" id="PF00941">
    <property type="entry name" value="FAD_binding_5"/>
    <property type="match status" value="1"/>
</dbReference>
<proteinExistence type="predicted"/>
<dbReference type="PROSITE" id="PS51085">
    <property type="entry name" value="2FE2S_FER_2"/>
    <property type="match status" value="1"/>
</dbReference>
<keyword evidence="1" id="KW-0285">Flavoprotein</keyword>
<dbReference type="InterPro" id="IPR002346">
    <property type="entry name" value="Mopterin_DH_FAD-bd"/>
</dbReference>
<dbReference type="InterPro" id="IPR016169">
    <property type="entry name" value="FAD-bd_PCMH_sub2"/>
</dbReference>
<dbReference type="InterPro" id="IPR012175">
    <property type="entry name" value="Xanth_DH_ssu_bac"/>
</dbReference>
<dbReference type="GO" id="GO:0004854">
    <property type="term" value="F:xanthine dehydrogenase activity"/>
    <property type="evidence" value="ECO:0007669"/>
    <property type="project" value="InterPro"/>
</dbReference>
<dbReference type="Pfam" id="PF00111">
    <property type="entry name" value="Fer2"/>
    <property type="match status" value="1"/>
</dbReference>
<dbReference type="InterPro" id="IPR002888">
    <property type="entry name" value="2Fe-2S-bd"/>
</dbReference>
<dbReference type="InterPro" id="IPR016167">
    <property type="entry name" value="FAD-bd_PCMH_sub1"/>
</dbReference>
<evidence type="ECO:0000256" key="4">
    <source>
        <dbReference type="ARBA" id="ARBA00023002"/>
    </source>
</evidence>
<dbReference type="Gene3D" id="3.30.390.50">
    <property type="entry name" value="CO dehydrogenase flavoprotein, C-terminal domain"/>
    <property type="match status" value="1"/>
</dbReference>